<gene>
    <name evidence="1" type="ORF">FG385_29470</name>
</gene>
<organism evidence="1 2">
    <name type="scientific">Amycolatopsis alkalitolerans</name>
    <dbReference type="NCBI Taxonomy" id="2547244"/>
    <lineage>
        <taxon>Bacteria</taxon>
        <taxon>Bacillati</taxon>
        <taxon>Actinomycetota</taxon>
        <taxon>Actinomycetes</taxon>
        <taxon>Pseudonocardiales</taxon>
        <taxon>Pseudonocardiaceae</taxon>
        <taxon>Amycolatopsis</taxon>
    </lineage>
</organism>
<keyword evidence="2" id="KW-1185">Reference proteome</keyword>
<protein>
    <submittedName>
        <fullName evidence="1">Uncharacterized protein</fullName>
    </submittedName>
</protein>
<evidence type="ECO:0000313" key="2">
    <source>
        <dbReference type="Proteomes" id="UP000305546"/>
    </source>
</evidence>
<dbReference type="EMBL" id="VDFW01000038">
    <property type="protein sequence ID" value="TNC20980.1"/>
    <property type="molecule type" value="Genomic_DNA"/>
</dbReference>
<reference evidence="1 2" key="1">
    <citation type="submission" date="2019-06" db="EMBL/GenBank/DDBJ databases">
        <title>Amycolatopsis alkalitolerans sp. nov., isolated from Gastrodia elata Blume.</title>
        <authorList>
            <person name="Narsing Rao M.P."/>
            <person name="Li W.J."/>
        </authorList>
    </citation>
    <scope>NUCLEOTIDE SEQUENCE [LARGE SCALE GENOMIC DNA]</scope>
    <source>
        <strain evidence="1 2">SYSUP0005</strain>
    </source>
</reference>
<dbReference type="Proteomes" id="UP000305546">
    <property type="component" value="Unassembled WGS sequence"/>
</dbReference>
<dbReference type="RefSeq" id="WP_139100073.1">
    <property type="nucleotide sequence ID" value="NZ_VDFW01000038.1"/>
</dbReference>
<accession>A0A5C4LTR4</accession>
<sequence>MSLVAGGAADPREVTATGMYEALRDHGIPVGHPRGVPRACCPFTTVACRVPAARGRLLSRRASSAFGPANRQAATEPGIPQAIIAPNVEFAHRT</sequence>
<evidence type="ECO:0000313" key="1">
    <source>
        <dbReference type="EMBL" id="TNC20980.1"/>
    </source>
</evidence>
<comment type="caution">
    <text evidence="1">The sequence shown here is derived from an EMBL/GenBank/DDBJ whole genome shotgun (WGS) entry which is preliminary data.</text>
</comment>
<dbReference type="AlphaFoldDB" id="A0A5C4LTR4"/>
<proteinExistence type="predicted"/>
<name>A0A5C4LTR4_9PSEU</name>